<evidence type="ECO:0000313" key="2">
    <source>
        <dbReference type="Proteomes" id="UP000198820"/>
    </source>
</evidence>
<reference evidence="1 2" key="1">
    <citation type="submission" date="2016-10" db="EMBL/GenBank/DDBJ databases">
        <authorList>
            <person name="de Groot N.N."/>
        </authorList>
    </citation>
    <scope>NUCLEOTIDE SEQUENCE [LARGE SCALE GENOMIC DNA]</scope>
    <source>
        <strain evidence="1 2">DSM 23581</strain>
    </source>
</reference>
<accession>A0A1H4E3N4</accession>
<name>A0A1H4E3N4_9FLAO</name>
<proteinExistence type="predicted"/>
<dbReference type="AlphaFoldDB" id="A0A1H4E3N4"/>
<organism evidence="1 2">
    <name type="scientific">Psychroflexus halocasei</name>
    <dbReference type="NCBI Taxonomy" id="908615"/>
    <lineage>
        <taxon>Bacteria</taxon>
        <taxon>Pseudomonadati</taxon>
        <taxon>Bacteroidota</taxon>
        <taxon>Flavobacteriia</taxon>
        <taxon>Flavobacteriales</taxon>
        <taxon>Flavobacteriaceae</taxon>
        <taxon>Psychroflexus</taxon>
    </lineage>
</organism>
<dbReference type="STRING" id="908615.SAMN05421540_1266"/>
<protein>
    <submittedName>
        <fullName evidence="1">Uncharacterized protein</fullName>
    </submittedName>
</protein>
<gene>
    <name evidence="1" type="ORF">SAMN05421540_1266</name>
</gene>
<dbReference type="EMBL" id="FNQF01000026">
    <property type="protein sequence ID" value="SEA79621.1"/>
    <property type="molecule type" value="Genomic_DNA"/>
</dbReference>
<sequence length="40" mass="4936">MDRFIDQIPDEEFKTDLENMLQRKKPFQNFKNAIDNSDFR</sequence>
<dbReference type="Proteomes" id="UP000198820">
    <property type="component" value="Unassembled WGS sequence"/>
</dbReference>
<evidence type="ECO:0000313" key="1">
    <source>
        <dbReference type="EMBL" id="SEA79621.1"/>
    </source>
</evidence>
<keyword evidence="2" id="KW-1185">Reference proteome</keyword>